<evidence type="ECO:0000256" key="11">
    <source>
        <dbReference type="SAM" id="SignalP"/>
    </source>
</evidence>
<evidence type="ECO:0000256" key="6">
    <source>
        <dbReference type="ARBA" id="ARBA00023040"/>
    </source>
</evidence>
<dbReference type="InterPro" id="IPR028082">
    <property type="entry name" value="Peripla_BP_I"/>
</dbReference>
<comment type="subcellular location">
    <subcellularLocation>
        <location evidence="1">Cell membrane</location>
        <topology evidence="1">Multi-pass membrane protein</topology>
    </subcellularLocation>
</comment>
<evidence type="ECO:0000313" key="14">
    <source>
        <dbReference type="RefSeq" id="XP_022243238.1"/>
    </source>
</evidence>
<keyword evidence="6" id="KW-0297">G-protein coupled receptor</keyword>
<dbReference type="GeneID" id="106460754"/>
<evidence type="ECO:0000256" key="9">
    <source>
        <dbReference type="ARBA" id="ARBA00023180"/>
    </source>
</evidence>
<dbReference type="InterPro" id="IPR050726">
    <property type="entry name" value="mGluR"/>
</dbReference>
<proteinExistence type="inferred from homology"/>
<sequence length="500" mass="56234">MYSCKERNINILVLFLIFRAGMITCDSRSKQVRLNGDLVLGGLFPMHEAVGENGKPCGAIKEEKGIQRLEAMLYALDQINRDPSLLPNITLGTFILDTCSRDTHALEQSMEFVKASLTTLDDSQYRCEDGRKPIRNPQKPVAGVIGAASSSVSVMVANILRLFKIPQISYASTSTELSDKARFGYFSRVVPPDNFQAQAMVDVILKLGWNYVSTVAVDGDYGEKGIEYFKMLAQKAGICIAVSEKISRNSKSEDFSRIVENLSTKPRARGVVLFVDEDNCRKLLAATIDAGKIGHFQWIGSDSWGAKAHPVRYQEMAAEGAITILPKRNEIKDFNRYFKSLRPEMNKRNPWFKPFWEQHFDCKFDNGYADIAFCTGTETLDKYEQEGLVPFVIDAVYAMAHALHHMIKERCEYFMGCEGMFPAPPGKELLEYIRNVSFKSQQGGDMVVRFNHDGDAPGSYHIYQFQKHAKGKYDYKIVGQWTEGRFKSLVSVSASVSALQ</sequence>
<reference evidence="14" key="1">
    <citation type="submission" date="2025-08" db="UniProtKB">
        <authorList>
            <consortium name="RefSeq"/>
        </authorList>
    </citation>
    <scope>IDENTIFICATION</scope>
    <source>
        <tissue evidence="14">Muscle</tissue>
    </source>
</reference>
<keyword evidence="13" id="KW-1185">Reference proteome</keyword>
<dbReference type="PRINTS" id="PR00248">
    <property type="entry name" value="GPCRMGR"/>
</dbReference>
<feature type="domain" description="Receptor ligand binding region" evidence="12">
    <location>
        <begin position="68"/>
        <end position="467"/>
    </location>
</feature>
<evidence type="ECO:0000256" key="7">
    <source>
        <dbReference type="ARBA" id="ARBA00023136"/>
    </source>
</evidence>
<dbReference type="Gene3D" id="3.40.50.2300">
    <property type="match status" value="2"/>
</dbReference>
<keyword evidence="5" id="KW-1133">Transmembrane helix</keyword>
<keyword evidence="8" id="KW-0675">Receptor</keyword>
<dbReference type="SUPFAM" id="SSF53822">
    <property type="entry name" value="Periplasmic binding protein-like I"/>
    <property type="match status" value="1"/>
</dbReference>
<dbReference type="InterPro" id="IPR000162">
    <property type="entry name" value="GPCR_3_mtglu_rcpt"/>
</dbReference>
<evidence type="ECO:0000256" key="2">
    <source>
        <dbReference type="ARBA" id="ARBA00007242"/>
    </source>
</evidence>
<evidence type="ECO:0000259" key="12">
    <source>
        <dbReference type="Pfam" id="PF01094"/>
    </source>
</evidence>
<dbReference type="InterPro" id="IPR017979">
    <property type="entry name" value="GPCR_3_CS"/>
</dbReference>
<evidence type="ECO:0000256" key="5">
    <source>
        <dbReference type="ARBA" id="ARBA00022989"/>
    </source>
</evidence>
<accession>A0ABM1SHY3</accession>
<dbReference type="InterPro" id="IPR000337">
    <property type="entry name" value="GPCR_3"/>
</dbReference>
<evidence type="ECO:0000256" key="10">
    <source>
        <dbReference type="ARBA" id="ARBA00023224"/>
    </source>
</evidence>
<feature type="chain" id="PRO_5046490404" evidence="11">
    <location>
        <begin position="28"/>
        <end position="500"/>
    </location>
</feature>
<evidence type="ECO:0000256" key="3">
    <source>
        <dbReference type="ARBA" id="ARBA00022475"/>
    </source>
</evidence>
<keyword evidence="9" id="KW-0325">Glycoprotein</keyword>
<dbReference type="Pfam" id="PF01094">
    <property type="entry name" value="ANF_receptor"/>
    <property type="match status" value="1"/>
</dbReference>
<evidence type="ECO:0000256" key="1">
    <source>
        <dbReference type="ARBA" id="ARBA00004651"/>
    </source>
</evidence>
<dbReference type="PANTHER" id="PTHR24060">
    <property type="entry name" value="METABOTROPIC GLUTAMATE RECEPTOR"/>
    <property type="match status" value="1"/>
</dbReference>
<dbReference type="InterPro" id="IPR001828">
    <property type="entry name" value="ANF_lig-bd_rcpt"/>
</dbReference>
<keyword evidence="4" id="KW-0812">Transmembrane</keyword>
<dbReference type="RefSeq" id="XP_022243238.1">
    <property type="nucleotide sequence ID" value="XM_022387530.1"/>
</dbReference>
<organism evidence="13 14">
    <name type="scientific">Limulus polyphemus</name>
    <name type="common">Atlantic horseshoe crab</name>
    <dbReference type="NCBI Taxonomy" id="6850"/>
    <lineage>
        <taxon>Eukaryota</taxon>
        <taxon>Metazoa</taxon>
        <taxon>Ecdysozoa</taxon>
        <taxon>Arthropoda</taxon>
        <taxon>Chelicerata</taxon>
        <taxon>Merostomata</taxon>
        <taxon>Xiphosura</taxon>
        <taxon>Limulidae</taxon>
        <taxon>Limulus</taxon>
    </lineage>
</organism>
<evidence type="ECO:0000256" key="8">
    <source>
        <dbReference type="ARBA" id="ARBA00023170"/>
    </source>
</evidence>
<comment type="similarity">
    <text evidence="2">Belongs to the G-protein coupled receptor 3 family.</text>
</comment>
<keyword evidence="3" id="KW-1003">Cell membrane</keyword>
<keyword evidence="11" id="KW-0732">Signal</keyword>
<gene>
    <name evidence="14" type="primary">LOC106460754</name>
</gene>
<keyword evidence="7" id="KW-0472">Membrane</keyword>
<evidence type="ECO:0000313" key="13">
    <source>
        <dbReference type="Proteomes" id="UP000694941"/>
    </source>
</evidence>
<keyword evidence="10" id="KW-0807">Transducer</keyword>
<name>A0ABM1SHY3_LIMPO</name>
<dbReference type="Proteomes" id="UP000694941">
    <property type="component" value="Unplaced"/>
</dbReference>
<feature type="signal peptide" evidence="11">
    <location>
        <begin position="1"/>
        <end position="27"/>
    </location>
</feature>
<dbReference type="PRINTS" id="PR00593">
    <property type="entry name" value="MTABOTROPICR"/>
</dbReference>
<dbReference type="PROSITE" id="PS00979">
    <property type="entry name" value="G_PROTEIN_RECEP_F3_1"/>
    <property type="match status" value="1"/>
</dbReference>
<evidence type="ECO:0000256" key="4">
    <source>
        <dbReference type="ARBA" id="ARBA00022692"/>
    </source>
</evidence>
<protein>
    <submittedName>
        <fullName evidence="14">Metabotropic glutamate receptor 8-like isoform X1</fullName>
    </submittedName>
</protein>